<evidence type="ECO:0000256" key="1">
    <source>
        <dbReference type="SAM" id="SignalP"/>
    </source>
</evidence>
<feature type="signal peptide" evidence="1">
    <location>
        <begin position="1"/>
        <end position="16"/>
    </location>
</feature>
<reference evidence="2" key="1">
    <citation type="submission" date="2023-06" db="EMBL/GenBank/DDBJ databases">
        <title>Genomic analysis of the entomopathogenic nematode Steinernema hermaphroditum.</title>
        <authorList>
            <person name="Schwarz E.M."/>
            <person name="Heppert J.K."/>
            <person name="Baniya A."/>
            <person name="Schwartz H.T."/>
            <person name="Tan C.-H."/>
            <person name="Antoshechkin I."/>
            <person name="Sternberg P.W."/>
            <person name="Goodrich-Blair H."/>
            <person name="Dillman A.R."/>
        </authorList>
    </citation>
    <scope>NUCLEOTIDE SEQUENCE</scope>
    <source>
        <strain evidence="2">PS9179</strain>
        <tissue evidence="2">Whole animal</tissue>
    </source>
</reference>
<sequence length="263" mass="29964">MKTVLFLSILIAASIAAPQTRSAFDKLKDNNFLSKLQPDSNGFYSKESFGYVLAILNSLLNQSDSAFVPEEIRSFVANLTVEDYEAIKYLHSFGTRIGSGNITGSEMVNSSLTFMTRHPDFNRRMQSSLFGLLRRLKELSSTTKGYMVNSYLLIKHPASKKPMGRGLTLVRYYLTWPQENRDEFELIFPKLSEKASALTPLFNLYKDEFSYPSDLPDCAASDEKPVRCSKFINAMNFEMFLGKDTDMDELEQLKKDLNEMLKN</sequence>
<proteinExistence type="predicted"/>
<accession>A0AA39I9I8</accession>
<dbReference type="Proteomes" id="UP001175271">
    <property type="component" value="Unassembled WGS sequence"/>
</dbReference>
<organism evidence="2 3">
    <name type="scientific">Steinernema hermaphroditum</name>
    <dbReference type="NCBI Taxonomy" id="289476"/>
    <lineage>
        <taxon>Eukaryota</taxon>
        <taxon>Metazoa</taxon>
        <taxon>Ecdysozoa</taxon>
        <taxon>Nematoda</taxon>
        <taxon>Chromadorea</taxon>
        <taxon>Rhabditida</taxon>
        <taxon>Tylenchina</taxon>
        <taxon>Panagrolaimomorpha</taxon>
        <taxon>Strongyloidoidea</taxon>
        <taxon>Steinernematidae</taxon>
        <taxon>Steinernema</taxon>
    </lineage>
</organism>
<feature type="chain" id="PRO_5041252906" evidence="1">
    <location>
        <begin position="17"/>
        <end position="263"/>
    </location>
</feature>
<protein>
    <submittedName>
        <fullName evidence="2">Uncharacterized protein</fullName>
    </submittedName>
</protein>
<keyword evidence="3" id="KW-1185">Reference proteome</keyword>
<name>A0AA39I9I8_9BILA</name>
<dbReference type="AlphaFoldDB" id="A0AA39I9I8"/>
<dbReference type="EMBL" id="JAUCMV010000002">
    <property type="protein sequence ID" value="KAK0418854.1"/>
    <property type="molecule type" value="Genomic_DNA"/>
</dbReference>
<comment type="caution">
    <text evidence="2">The sequence shown here is derived from an EMBL/GenBank/DDBJ whole genome shotgun (WGS) entry which is preliminary data.</text>
</comment>
<gene>
    <name evidence="2" type="ORF">QR680_013808</name>
</gene>
<evidence type="ECO:0000313" key="3">
    <source>
        <dbReference type="Proteomes" id="UP001175271"/>
    </source>
</evidence>
<evidence type="ECO:0000313" key="2">
    <source>
        <dbReference type="EMBL" id="KAK0418854.1"/>
    </source>
</evidence>
<keyword evidence="1" id="KW-0732">Signal</keyword>